<comment type="caution">
    <text evidence="1">The sequence shown here is derived from an EMBL/GenBank/DDBJ whole genome shotgun (WGS) entry which is preliminary data.</text>
</comment>
<sequence length="411" mass="44566">MAVERKLPNLAPERYAEIFRWLRETIPALTSNWTDYNASDPGITLLQLFAFIAEGTSYRVDRVPAGAYRNFALLAAGTPEQGLDETLQEAEQDVLMDADGYPLEFAGSVVLRDPSYVELLRALRSSSGRKNPDPADLYTALSGFWRSPCRAITEQDFAALALECTASVSEAASRAERAIVRKRGESVEVTIVSGATLSYVMSEPSVHDSSNCLASIDDYYDPVSHSDYYDKYGDLTDVIGRYLAPRCLIGTSASVVRPQFDPTRVVATVAALVTQTPSKSDPSIIDTNPASVLRRAWERITALLDPLIGGPSGQGYPYRRPLTSEDIASALQGVDGLDASQPVRVYIERMTGLRVGKASVNYTTIVLRSARDLGFPWIVSLSLQAVTSAYGMLVGASQIGKNTMVAKVGGT</sequence>
<reference evidence="1 2" key="1">
    <citation type="submission" date="2023-01" db="EMBL/GenBank/DDBJ databases">
        <title>Minimal conservation of predation-associated metabolite biosynthetic gene clusters underscores biosynthetic potential of Myxococcota including descriptions for ten novel species: Archangium lansinium sp. nov., Myxococcus landrumus sp. nov., Nannocystis bai.</title>
        <authorList>
            <person name="Ahearne A."/>
            <person name="Stevens C."/>
            <person name="Dowd S."/>
        </authorList>
    </citation>
    <scope>NUCLEOTIDE SEQUENCE [LARGE SCALE GENOMIC DNA]</scope>
    <source>
        <strain evidence="1 2">WIWO2</strain>
    </source>
</reference>
<protein>
    <submittedName>
        <fullName evidence="1">Uncharacterized protein</fullName>
    </submittedName>
</protein>
<keyword evidence="2" id="KW-1185">Reference proteome</keyword>
<name>A0ABT5BPX0_9BACT</name>
<gene>
    <name evidence="1" type="ORF">POL72_00485</name>
</gene>
<evidence type="ECO:0000313" key="1">
    <source>
        <dbReference type="EMBL" id="MDC0676198.1"/>
    </source>
</evidence>
<organism evidence="1 2">
    <name type="scientific">Sorangium atrum</name>
    <dbReference type="NCBI Taxonomy" id="2995308"/>
    <lineage>
        <taxon>Bacteria</taxon>
        <taxon>Pseudomonadati</taxon>
        <taxon>Myxococcota</taxon>
        <taxon>Polyangia</taxon>
        <taxon>Polyangiales</taxon>
        <taxon>Polyangiaceae</taxon>
        <taxon>Sorangium</taxon>
    </lineage>
</organism>
<evidence type="ECO:0000313" key="2">
    <source>
        <dbReference type="Proteomes" id="UP001217485"/>
    </source>
</evidence>
<dbReference type="EMBL" id="JAQNDK010000001">
    <property type="protein sequence ID" value="MDC0676198.1"/>
    <property type="molecule type" value="Genomic_DNA"/>
</dbReference>
<dbReference type="RefSeq" id="WP_272092905.1">
    <property type="nucleotide sequence ID" value="NZ_JAQNDK010000001.1"/>
</dbReference>
<proteinExistence type="predicted"/>
<accession>A0ABT5BPX0</accession>
<dbReference type="Proteomes" id="UP001217485">
    <property type="component" value="Unassembled WGS sequence"/>
</dbReference>